<gene>
    <name evidence="3" type="primary">ABSGL_15458.1 scaffold 16633</name>
</gene>
<dbReference type="InterPro" id="IPR038717">
    <property type="entry name" value="Tc1-like_DDE_dom"/>
</dbReference>
<accession>A0A163KC38</accession>
<sequence>MINKRDNTDRQGSYDGGSITYYTRCHLDRWDRQHRLTETETTAVKEKVDRLESNRSEYEENKGTTTSHYPLYLHDNGCNGSTPGVQRLYLVMDNAPIHQSKDIEFAIKQLWSVTTVAYTSPPYSPELNPIEQLCPKVKYAVKMNLLME</sequence>
<keyword evidence="4" id="KW-1185">Reference proteome</keyword>
<dbReference type="Proteomes" id="UP000078561">
    <property type="component" value="Unassembled WGS sequence"/>
</dbReference>
<evidence type="ECO:0000256" key="1">
    <source>
        <dbReference type="SAM" id="MobiDB-lite"/>
    </source>
</evidence>
<evidence type="ECO:0000313" key="4">
    <source>
        <dbReference type="Proteomes" id="UP000078561"/>
    </source>
</evidence>
<dbReference type="OrthoDB" id="2428500at2759"/>
<proteinExistence type="predicted"/>
<dbReference type="InterPro" id="IPR036397">
    <property type="entry name" value="RNaseH_sf"/>
</dbReference>
<name>A0A163KC38_ABSGL</name>
<reference evidence="3" key="1">
    <citation type="submission" date="2016-04" db="EMBL/GenBank/DDBJ databases">
        <authorList>
            <person name="Evans L.H."/>
            <person name="Alamgir A."/>
            <person name="Owens N."/>
            <person name="Weber N.D."/>
            <person name="Virtaneva K."/>
            <person name="Barbian K."/>
            <person name="Babar A."/>
            <person name="Rosenke K."/>
        </authorList>
    </citation>
    <scope>NUCLEOTIDE SEQUENCE [LARGE SCALE GENOMIC DNA]</scope>
    <source>
        <strain evidence="3">CBS 101.48</strain>
    </source>
</reference>
<organism evidence="3">
    <name type="scientific">Absidia glauca</name>
    <name type="common">Pin mould</name>
    <dbReference type="NCBI Taxonomy" id="4829"/>
    <lineage>
        <taxon>Eukaryota</taxon>
        <taxon>Fungi</taxon>
        <taxon>Fungi incertae sedis</taxon>
        <taxon>Mucoromycota</taxon>
        <taxon>Mucoromycotina</taxon>
        <taxon>Mucoromycetes</taxon>
        <taxon>Mucorales</taxon>
        <taxon>Cunninghamellaceae</taxon>
        <taxon>Absidia</taxon>
    </lineage>
</organism>
<evidence type="ECO:0000313" key="3">
    <source>
        <dbReference type="EMBL" id="SAM09756.1"/>
    </source>
</evidence>
<feature type="compositionally biased region" description="Basic and acidic residues" evidence="1">
    <location>
        <begin position="47"/>
        <end position="62"/>
    </location>
</feature>
<dbReference type="GO" id="GO:0003676">
    <property type="term" value="F:nucleic acid binding"/>
    <property type="evidence" value="ECO:0007669"/>
    <property type="project" value="InterPro"/>
</dbReference>
<dbReference type="EMBL" id="LT555169">
    <property type="protein sequence ID" value="SAM09756.1"/>
    <property type="molecule type" value="Genomic_DNA"/>
</dbReference>
<dbReference type="Pfam" id="PF13358">
    <property type="entry name" value="DDE_3"/>
    <property type="match status" value="1"/>
</dbReference>
<evidence type="ECO:0000259" key="2">
    <source>
        <dbReference type="Pfam" id="PF13358"/>
    </source>
</evidence>
<dbReference type="Gene3D" id="3.30.420.10">
    <property type="entry name" value="Ribonuclease H-like superfamily/Ribonuclease H"/>
    <property type="match status" value="1"/>
</dbReference>
<feature type="region of interest" description="Disordered" evidence="1">
    <location>
        <begin position="47"/>
        <end position="66"/>
    </location>
</feature>
<feature type="domain" description="Tc1-like transposase DDE" evidence="2">
    <location>
        <begin position="87"/>
        <end position="143"/>
    </location>
</feature>
<protein>
    <recommendedName>
        <fullName evidence="2">Tc1-like transposase DDE domain-containing protein</fullName>
    </recommendedName>
</protein>
<dbReference type="AlphaFoldDB" id="A0A163KC38"/>
<dbReference type="InParanoid" id="A0A163KC38"/>